<name>A0A401IIX8_APHSA</name>
<dbReference type="NCBIfam" id="NF010527">
    <property type="entry name" value="PRK13922.6-2"/>
    <property type="match status" value="1"/>
</dbReference>
<dbReference type="RefSeq" id="WP_125061120.1">
    <property type="nucleotide sequence ID" value="NZ_BDQK01000013.1"/>
</dbReference>
<dbReference type="GO" id="GO:0005886">
    <property type="term" value="C:plasma membrane"/>
    <property type="evidence" value="ECO:0007669"/>
    <property type="project" value="TreeGrafter"/>
</dbReference>
<evidence type="ECO:0000256" key="2">
    <source>
        <dbReference type="ARBA" id="ARBA00013855"/>
    </source>
</evidence>
<evidence type="ECO:0000256" key="3">
    <source>
        <dbReference type="ARBA" id="ARBA00022960"/>
    </source>
</evidence>
<evidence type="ECO:0000256" key="5">
    <source>
        <dbReference type="SAM" id="Coils"/>
    </source>
</evidence>
<evidence type="ECO:0000256" key="4">
    <source>
        <dbReference type="ARBA" id="ARBA00032089"/>
    </source>
</evidence>
<dbReference type="GO" id="GO:0008360">
    <property type="term" value="P:regulation of cell shape"/>
    <property type="evidence" value="ECO:0007669"/>
    <property type="project" value="UniProtKB-KW"/>
</dbReference>
<dbReference type="Gene3D" id="2.40.10.350">
    <property type="entry name" value="Rod shape-determining protein MreC, domain 2"/>
    <property type="match status" value="1"/>
</dbReference>
<dbReference type="InterPro" id="IPR042175">
    <property type="entry name" value="Cell/Rod_MreC_2"/>
</dbReference>
<dbReference type="Gene3D" id="2.40.10.340">
    <property type="entry name" value="Rod shape-determining protein MreC, domain 1"/>
    <property type="match status" value="1"/>
</dbReference>
<organism evidence="7 8">
    <name type="scientific">Aphanothece sacrum FPU1</name>
    <dbReference type="NCBI Taxonomy" id="1920663"/>
    <lineage>
        <taxon>Bacteria</taxon>
        <taxon>Bacillati</taxon>
        <taxon>Cyanobacteriota</taxon>
        <taxon>Cyanophyceae</taxon>
        <taxon>Oscillatoriophycideae</taxon>
        <taxon>Chroococcales</taxon>
        <taxon>Aphanothecaceae</taxon>
        <taxon>Aphanothece</taxon>
    </lineage>
</organism>
<feature type="domain" description="Rod shape-determining protein MreC beta-barrel core" evidence="6">
    <location>
        <begin position="100"/>
        <end position="243"/>
    </location>
</feature>
<dbReference type="NCBIfam" id="TIGR00219">
    <property type="entry name" value="mreC"/>
    <property type="match status" value="1"/>
</dbReference>
<keyword evidence="5" id="KW-0175">Coiled coil</keyword>
<dbReference type="Proteomes" id="UP000287247">
    <property type="component" value="Unassembled WGS sequence"/>
</dbReference>
<dbReference type="Pfam" id="PF04085">
    <property type="entry name" value="MreC"/>
    <property type="match status" value="1"/>
</dbReference>
<proteinExistence type="inferred from homology"/>
<comment type="caution">
    <text evidence="7">The sequence shown here is derived from an EMBL/GenBank/DDBJ whole genome shotgun (WGS) entry which is preliminary data.</text>
</comment>
<dbReference type="PANTHER" id="PTHR34138">
    <property type="entry name" value="CELL SHAPE-DETERMINING PROTEIN MREC"/>
    <property type="match status" value="1"/>
</dbReference>
<reference evidence="8" key="1">
    <citation type="submission" date="2017-05" db="EMBL/GenBank/DDBJ databases">
        <title>Physiological properties and genetic analysis related to exopolysaccharide production of fresh-water unicellular cyanobacterium Aphanothece sacrum, Suizenji Nori, that has been cultured as a food source in Japan.</title>
        <authorList>
            <person name="Kanesaki Y."/>
            <person name="Yoshikawa S."/>
            <person name="Ohki K."/>
        </authorList>
    </citation>
    <scope>NUCLEOTIDE SEQUENCE [LARGE SCALE GENOMIC DNA]</scope>
    <source>
        <strain evidence="8">FPU1</strain>
    </source>
</reference>
<evidence type="ECO:0000256" key="1">
    <source>
        <dbReference type="ARBA" id="ARBA00009369"/>
    </source>
</evidence>
<evidence type="ECO:0000259" key="6">
    <source>
        <dbReference type="Pfam" id="PF04085"/>
    </source>
</evidence>
<evidence type="ECO:0000313" key="7">
    <source>
        <dbReference type="EMBL" id="GBF81209.1"/>
    </source>
</evidence>
<feature type="coiled-coil region" evidence="5">
    <location>
        <begin position="57"/>
        <end position="91"/>
    </location>
</feature>
<comment type="similarity">
    <text evidence="1">Belongs to the MreC family.</text>
</comment>
<dbReference type="OrthoDB" id="9792313at2"/>
<evidence type="ECO:0000313" key="8">
    <source>
        <dbReference type="Proteomes" id="UP000287247"/>
    </source>
</evidence>
<dbReference type="PANTHER" id="PTHR34138:SF1">
    <property type="entry name" value="CELL SHAPE-DETERMINING PROTEIN MREC"/>
    <property type="match status" value="1"/>
</dbReference>
<dbReference type="EMBL" id="BDQK01000013">
    <property type="protein sequence ID" value="GBF81209.1"/>
    <property type="molecule type" value="Genomic_DNA"/>
</dbReference>
<keyword evidence="3" id="KW-0133">Cell shape</keyword>
<dbReference type="InterPro" id="IPR055342">
    <property type="entry name" value="MreC_beta-barrel_core"/>
</dbReference>
<dbReference type="AlphaFoldDB" id="A0A401IIX8"/>
<gene>
    <name evidence="7" type="ORF">AsFPU1_2621</name>
</gene>
<dbReference type="InterPro" id="IPR007221">
    <property type="entry name" value="MreC"/>
</dbReference>
<keyword evidence="8" id="KW-1185">Reference proteome</keyword>
<dbReference type="InterPro" id="IPR042177">
    <property type="entry name" value="Cell/Rod_1"/>
</dbReference>
<sequence length="249" mass="27630">MVILRRWYGKHGSKIIWAVVVLGIGWFLRQTQGAAILELYYWVSRPFESESPTVLQERLTNARIIELEQRLAELNRQNQQLQQLLGYFESQAKPVIVAPIIGRSPDDWWKQVILGRGSQDGIEVGFIVTGIGGLIGRVIDVTPNTSRVLLVSDPISRVGARVSRTGTMGLVEGKSSQIAVMRFFEKVPKVQPGDTITTSPVSRLFPDGLPIGRIESVNLEKGPAPEATLVLTAPINDLEWAVIHPFKSK</sequence>
<accession>A0A401IIX8</accession>
<protein>
    <recommendedName>
        <fullName evidence="2">Cell shape-determining protein MreC</fullName>
    </recommendedName>
    <alternativeName>
        <fullName evidence="4">Cell shape protein MreC</fullName>
    </alternativeName>
</protein>